<accession>A2DEK2</accession>
<dbReference type="Proteomes" id="UP000001542">
    <property type="component" value="Unassembled WGS sequence"/>
</dbReference>
<dbReference type="InParanoid" id="A2DEK2"/>
<protein>
    <recommendedName>
        <fullName evidence="1">Initiator binding domain-containing protein</fullName>
    </recommendedName>
</protein>
<sequence length="230" mass="26425">MESKNSIPYLKILVADDQEGYFKLRSEVGSEKHRYQRFRRVDTFDGILSEIKKYCIRNDNDDWKRCLVCGICWLSGCLAVNVKQLSILIQKSKSNINGVFSKLGYITDNKQANLRRDLIETLPILRGNHIEQKFWTIRVNPTMTPAPSIKAKFEEDYLSATPQPTQNQEFSIPGSDAMLNLFDVLDVKIKSGIECGRDCDDFDFYSDSACCFPVQFFYPQTATDTFFSFA</sequence>
<evidence type="ECO:0000313" key="2">
    <source>
        <dbReference type="EMBL" id="EAY21129.1"/>
    </source>
</evidence>
<dbReference type="RefSeq" id="XP_001582115.1">
    <property type="nucleotide sequence ID" value="XM_001582065.1"/>
</dbReference>
<reference evidence="2" key="2">
    <citation type="journal article" date="2007" name="Science">
        <title>Draft genome sequence of the sexually transmitted pathogen Trichomonas vaginalis.</title>
        <authorList>
            <person name="Carlton J.M."/>
            <person name="Hirt R.P."/>
            <person name="Silva J.C."/>
            <person name="Delcher A.L."/>
            <person name="Schatz M."/>
            <person name="Zhao Q."/>
            <person name="Wortman J.R."/>
            <person name="Bidwell S.L."/>
            <person name="Alsmark U.C.M."/>
            <person name="Besteiro S."/>
            <person name="Sicheritz-Ponten T."/>
            <person name="Noel C.J."/>
            <person name="Dacks J.B."/>
            <person name="Foster P.G."/>
            <person name="Simillion C."/>
            <person name="Van de Peer Y."/>
            <person name="Miranda-Saavedra D."/>
            <person name="Barton G.J."/>
            <person name="Westrop G.D."/>
            <person name="Mueller S."/>
            <person name="Dessi D."/>
            <person name="Fiori P.L."/>
            <person name="Ren Q."/>
            <person name="Paulsen I."/>
            <person name="Zhang H."/>
            <person name="Bastida-Corcuera F.D."/>
            <person name="Simoes-Barbosa A."/>
            <person name="Brown M.T."/>
            <person name="Hayes R.D."/>
            <person name="Mukherjee M."/>
            <person name="Okumura C.Y."/>
            <person name="Schneider R."/>
            <person name="Smith A.J."/>
            <person name="Vanacova S."/>
            <person name="Villalvazo M."/>
            <person name="Haas B.J."/>
            <person name="Pertea M."/>
            <person name="Feldblyum T.V."/>
            <person name="Utterback T.R."/>
            <person name="Shu C.L."/>
            <person name="Osoegawa K."/>
            <person name="de Jong P.J."/>
            <person name="Hrdy I."/>
            <person name="Horvathova L."/>
            <person name="Zubacova Z."/>
            <person name="Dolezal P."/>
            <person name="Malik S.B."/>
            <person name="Logsdon J.M. Jr."/>
            <person name="Henze K."/>
            <person name="Gupta A."/>
            <person name="Wang C.C."/>
            <person name="Dunne R.L."/>
            <person name="Upcroft J.A."/>
            <person name="Upcroft P."/>
            <person name="White O."/>
            <person name="Salzberg S.L."/>
            <person name="Tang P."/>
            <person name="Chiu C.-H."/>
            <person name="Lee Y.-S."/>
            <person name="Embley T.M."/>
            <person name="Coombs G.H."/>
            <person name="Mottram J.C."/>
            <person name="Tachezy J."/>
            <person name="Fraser-Liggett C.M."/>
            <person name="Johnson P.J."/>
        </authorList>
    </citation>
    <scope>NUCLEOTIDE SEQUENCE [LARGE SCALE GENOMIC DNA]</scope>
    <source>
        <strain evidence="2">G3</strain>
    </source>
</reference>
<name>A2DEK2_TRIV3</name>
<keyword evidence="3" id="KW-1185">Reference proteome</keyword>
<gene>
    <name evidence="2" type="ORF">TVAG_282990</name>
</gene>
<dbReference type="Pfam" id="PF10416">
    <property type="entry name" value="IBD"/>
    <property type="match status" value="1"/>
</dbReference>
<feature type="domain" description="Initiator binding" evidence="1">
    <location>
        <begin position="16"/>
        <end position="140"/>
    </location>
</feature>
<proteinExistence type="predicted"/>
<dbReference type="AlphaFoldDB" id="A2DEK2"/>
<dbReference type="VEuPathDB" id="TrichDB:TVAGG3_0577860"/>
<dbReference type="InterPro" id="IPR018845">
    <property type="entry name" value="Initiator-bd"/>
</dbReference>
<reference evidence="2" key="1">
    <citation type="submission" date="2006-10" db="EMBL/GenBank/DDBJ databases">
        <authorList>
            <person name="Amadeo P."/>
            <person name="Zhao Q."/>
            <person name="Wortman J."/>
            <person name="Fraser-Liggett C."/>
            <person name="Carlton J."/>
        </authorList>
    </citation>
    <scope>NUCLEOTIDE SEQUENCE</scope>
    <source>
        <strain evidence="2">G3</strain>
    </source>
</reference>
<evidence type="ECO:0000313" key="3">
    <source>
        <dbReference type="Proteomes" id="UP000001542"/>
    </source>
</evidence>
<evidence type="ECO:0000259" key="1">
    <source>
        <dbReference type="Pfam" id="PF10416"/>
    </source>
</evidence>
<dbReference type="KEGG" id="tva:5466677"/>
<dbReference type="VEuPathDB" id="TrichDB:TVAG_282990"/>
<dbReference type="EMBL" id="DS113192">
    <property type="protein sequence ID" value="EAY21129.1"/>
    <property type="molecule type" value="Genomic_DNA"/>
</dbReference>
<organism evidence="2 3">
    <name type="scientific">Trichomonas vaginalis (strain ATCC PRA-98 / G3)</name>
    <dbReference type="NCBI Taxonomy" id="412133"/>
    <lineage>
        <taxon>Eukaryota</taxon>
        <taxon>Metamonada</taxon>
        <taxon>Parabasalia</taxon>
        <taxon>Trichomonadida</taxon>
        <taxon>Trichomonadidae</taxon>
        <taxon>Trichomonas</taxon>
    </lineage>
</organism>